<dbReference type="AlphaFoldDB" id="A0A5C4JA26"/>
<keyword evidence="2" id="KW-1185">Reference proteome</keyword>
<proteinExistence type="predicted"/>
<dbReference type="NCBIfam" id="NF041061">
    <property type="entry name" value="DpdD"/>
    <property type="match status" value="1"/>
</dbReference>
<dbReference type="InterPro" id="IPR049807">
    <property type="entry name" value="DpdD-like"/>
</dbReference>
<evidence type="ECO:0000313" key="1">
    <source>
        <dbReference type="EMBL" id="TMQ95293.1"/>
    </source>
</evidence>
<dbReference type="Proteomes" id="UP000309174">
    <property type="component" value="Unassembled WGS sequence"/>
</dbReference>
<dbReference type="EMBL" id="VCKW01000120">
    <property type="protein sequence ID" value="TMQ95293.1"/>
    <property type="molecule type" value="Genomic_DNA"/>
</dbReference>
<reference evidence="1 2" key="1">
    <citation type="submission" date="2019-05" db="EMBL/GenBank/DDBJ databases">
        <title>Draft genome sequence of Actinomadura sp. 14C53.</title>
        <authorList>
            <person name="Saricaoglu S."/>
            <person name="Isik K."/>
        </authorList>
    </citation>
    <scope>NUCLEOTIDE SEQUENCE [LARGE SCALE GENOMIC DNA]</scope>
    <source>
        <strain evidence="1 2">14C53</strain>
    </source>
</reference>
<name>A0A5C4JA26_9ACTN</name>
<comment type="caution">
    <text evidence="1">The sequence shown here is derived from an EMBL/GenBank/DDBJ whole genome shotgun (WGS) entry which is preliminary data.</text>
</comment>
<protein>
    <submittedName>
        <fullName evidence="1">Uncharacterized protein</fullName>
    </submittedName>
</protein>
<accession>A0A5C4JA26</accession>
<gene>
    <name evidence="1" type="ORF">ETD83_22665</name>
</gene>
<sequence length="722" mass="79048">MSDDATLQDILRAAMGDTRRFQALKERVEVLFDTQFSTWAAGKIDWLIVPLERTPAGFYLISKNREGQRHGQEVLEAFLGPAFAIIEPAALSPAAYDADHALDTAGITRLSLVRRTQAAPTKMLARLEDAIAALGTKEVRARPTRPSHTELLRDFRLSLLSENGDAAQTALDSLRLTGRLSAENLRFLAVELLGSLQRWEELRRLPYLQDMLRARRPRAVNEILLAMVWHTDVVSRCAAGQSASSIYQEQELHSRYGTLLNAIDVPASGEARSLTAVVARAQGDSGRLARLLSAPGTTSADRERLQRLAEQGETPALSQSQPPASIEDLYDQGQYGAVVQAFIDSPAPADADWAVQAVLDTQEAAEAAAVLAVVKGFIDEQELVPQRRLRRDITDLHRMVDGSCHSWTEWCSKVGKDLPWADAAQILRAQRHRWADLRALSAAEITTAADGILGAWTGTNQNQIIAALDVLCEESANAAESRRGDDFSSAVLLVLEEQHNLSSPVRDAYLFLIKKLLESGLEEDRYRKTLNHALSLWRKISSPAAIDWAISLLDILLEAPSPSPDGRSAAIAEVLGKSRDFWQRLSPRQHSELTDLAKEVGLGDQFPQEAPDDTDTVWNRLNGTTIGIYSLLPKAEATLRNRLSLLCTPRAVVGNSDEVSTAALRALATRADYLIVDTKHATHAATAAIDAARPRDRQILPQGQGVSGFMQALEQHLSGTGA</sequence>
<evidence type="ECO:0000313" key="2">
    <source>
        <dbReference type="Proteomes" id="UP000309174"/>
    </source>
</evidence>
<dbReference type="RefSeq" id="WP_138647159.1">
    <property type="nucleotide sequence ID" value="NZ_VCKW01000120.1"/>
</dbReference>
<organism evidence="1 2">
    <name type="scientific">Actinomadura soli</name>
    <dbReference type="NCBI Taxonomy" id="2508997"/>
    <lineage>
        <taxon>Bacteria</taxon>
        <taxon>Bacillati</taxon>
        <taxon>Actinomycetota</taxon>
        <taxon>Actinomycetes</taxon>
        <taxon>Streptosporangiales</taxon>
        <taxon>Thermomonosporaceae</taxon>
        <taxon>Actinomadura</taxon>
    </lineage>
</organism>
<dbReference type="OrthoDB" id="3441168at2"/>